<dbReference type="Proteomes" id="UP001276902">
    <property type="component" value="Unassembled WGS sequence"/>
</dbReference>
<protein>
    <submittedName>
        <fullName evidence="1">Uncharacterized protein</fullName>
    </submittedName>
</protein>
<dbReference type="EMBL" id="JALDAW010000013">
    <property type="protein sequence ID" value="MDY5168325.1"/>
    <property type="molecule type" value="Genomic_DNA"/>
</dbReference>
<name>A0AB35UT93_9FIRM</name>
<organism evidence="1 2">
    <name type="scientific">Dielma fastidiosa</name>
    <dbReference type="NCBI Taxonomy" id="1034346"/>
    <lineage>
        <taxon>Bacteria</taxon>
        <taxon>Bacillati</taxon>
        <taxon>Bacillota</taxon>
        <taxon>Erysipelotrichia</taxon>
        <taxon>Erysipelotrichales</taxon>
        <taxon>Erysipelotrichaceae</taxon>
        <taxon>Dielma</taxon>
    </lineage>
</organism>
<accession>A0AB35UT93</accession>
<dbReference type="AlphaFoldDB" id="A0AB35UT93"/>
<dbReference type="RefSeq" id="WP_320883649.1">
    <property type="nucleotide sequence ID" value="NZ_BAABZA010000006.1"/>
</dbReference>
<evidence type="ECO:0000313" key="1">
    <source>
        <dbReference type="EMBL" id="MDY5168325.1"/>
    </source>
</evidence>
<reference evidence="1" key="1">
    <citation type="submission" date="2022-03" db="EMBL/GenBank/DDBJ databases">
        <title>First case of bacteraemia caused by Dielma fastidiosa in a patient hospitalised with diverticulitis.</title>
        <authorList>
            <person name="Forman-Ankjaer B."/>
            <person name="Hvid-Jensen F."/>
            <person name="Kobel C.M."/>
            <person name="Greve T."/>
        </authorList>
    </citation>
    <scope>NUCLEOTIDE SEQUENCE</scope>
    <source>
        <strain evidence="1">AUH_DF_2021</strain>
    </source>
</reference>
<sequence length="90" mass="10057">MIYSLCITGFILILLNYVNIFLLPLGILVEGSSVVCNLLFFKCPHCGRHLGQTAAIIVSTVEKGLMINCMKLERDIILKLNELTFCALRI</sequence>
<comment type="caution">
    <text evidence="1">The sequence shown here is derived from an EMBL/GenBank/DDBJ whole genome shotgun (WGS) entry which is preliminary data.</text>
</comment>
<evidence type="ECO:0000313" key="2">
    <source>
        <dbReference type="Proteomes" id="UP001276902"/>
    </source>
</evidence>
<proteinExistence type="predicted"/>
<gene>
    <name evidence="1" type="ORF">MQE39_09375</name>
</gene>